<proteinExistence type="predicted"/>
<comment type="caution">
    <text evidence="2">The sequence shown here is derived from an EMBL/GenBank/DDBJ whole genome shotgun (WGS) entry which is preliminary data.</text>
</comment>
<accession>H8FQ57</accession>
<feature type="transmembrane region" description="Helical" evidence="1">
    <location>
        <begin position="37"/>
        <end position="61"/>
    </location>
</feature>
<evidence type="ECO:0000313" key="2">
    <source>
        <dbReference type="EMBL" id="CCG40495.1"/>
    </source>
</evidence>
<dbReference type="Pfam" id="PF10027">
    <property type="entry name" value="DUF2269"/>
    <property type="match status" value="1"/>
</dbReference>
<name>H8FQ57_MAGML</name>
<reference evidence="2 3" key="1">
    <citation type="journal article" date="2012" name="J. Bacteriol.">
        <title>Draft Genome Sequence of the Purple Photosynthetic Bacterium Phaeospirillum molischianum DSM120, a Particularly Versatile Bacterium.</title>
        <authorList>
            <person name="Duquesne K."/>
            <person name="Prima V."/>
            <person name="Ji B."/>
            <person name="Rouy Z."/>
            <person name="Medigue C."/>
            <person name="Talla E."/>
            <person name="Sturgis J.N."/>
        </authorList>
    </citation>
    <scope>NUCLEOTIDE SEQUENCE [LARGE SCALE GENOMIC DNA]</scope>
    <source>
        <strain evidence="3">DSM120</strain>
    </source>
</reference>
<evidence type="ECO:0000256" key="1">
    <source>
        <dbReference type="SAM" id="Phobius"/>
    </source>
</evidence>
<keyword evidence="3" id="KW-1185">Reference proteome</keyword>
<keyword evidence="1" id="KW-0472">Membrane</keyword>
<evidence type="ECO:0008006" key="4">
    <source>
        <dbReference type="Google" id="ProtNLM"/>
    </source>
</evidence>
<feature type="transmembrane region" description="Helical" evidence="1">
    <location>
        <begin position="121"/>
        <end position="142"/>
    </location>
</feature>
<feature type="transmembrane region" description="Helical" evidence="1">
    <location>
        <begin position="148"/>
        <end position="170"/>
    </location>
</feature>
<dbReference type="STRING" id="1150626.PHAMO_210006"/>
<gene>
    <name evidence="2" type="ORF">PHAMO_210006</name>
</gene>
<keyword evidence="1" id="KW-1133">Transmembrane helix</keyword>
<feature type="transmembrane region" description="Helical" evidence="1">
    <location>
        <begin position="73"/>
        <end position="96"/>
    </location>
</feature>
<dbReference type="AlphaFoldDB" id="H8FQ57"/>
<keyword evidence="1" id="KW-0812">Transmembrane</keyword>
<evidence type="ECO:0000313" key="3">
    <source>
        <dbReference type="Proteomes" id="UP000004169"/>
    </source>
</evidence>
<dbReference type="Proteomes" id="UP000004169">
    <property type="component" value="Unassembled WGS sequence"/>
</dbReference>
<dbReference type="eggNOG" id="ENOG5032VYM">
    <property type="taxonomic scope" value="Bacteria"/>
</dbReference>
<organism evidence="2 3">
    <name type="scientific">Magnetospirillum molischianum DSM 120</name>
    <dbReference type="NCBI Taxonomy" id="1150626"/>
    <lineage>
        <taxon>Bacteria</taxon>
        <taxon>Pseudomonadati</taxon>
        <taxon>Pseudomonadota</taxon>
        <taxon>Alphaproteobacteria</taxon>
        <taxon>Rhodospirillales</taxon>
        <taxon>Rhodospirillaceae</taxon>
        <taxon>Magnetospirillum</taxon>
    </lineage>
</organism>
<protein>
    <recommendedName>
        <fullName evidence="4">Integral membrane protein</fullName>
    </recommendedName>
</protein>
<dbReference type="EMBL" id="CAHP01000014">
    <property type="protein sequence ID" value="CCG40495.1"/>
    <property type="molecule type" value="Genomic_DNA"/>
</dbReference>
<feature type="transmembrane region" description="Helical" evidence="1">
    <location>
        <begin position="6"/>
        <end position="25"/>
    </location>
</feature>
<dbReference type="InterPro" id="IPR018729">
    <property type="entry name" value="DUF2269_transmembrane"/>
</dbReference>
<sequence>MVGAMVLGLGLFAVWVFDLVGRRAASLDTIAAAAKRVALLYDAVVVPGALLIMASGGWTIVTIHGSSFLEIPWLAGMVILFSLEFVEGNTITRLFFLRLRRTTAAAAADPHGQMPDVQRSFLPSFTHFLDIPVFVLIMSLGIFKPTEWSVLILGCVLAVAVALAQTIYFIPRLNGQDGH</sequence>